<dbReference type="InterPro" id="IPR036527">
    <property type="entry name" value="SCP2_sterol-bd_dom_sf"/>
</dbReference>
<sequence length="125" mass="14056">MSNPTTSFFEALGRRGHEALLGDASGTIRFDLTTERGVDRWLLLIDRGDVRVSRDGGGADCVFRCSRATFDRIVAGQSQIYSAWLRNELRTEGDVRLVRLVQRLLPGSPGARHPRDFARERRRAA</sequence>
<reference evidence="3" key="1">
    <citation type="submission" date="2016-06" db="EMBL/GenBank/DDBJ databases">
        <authorList>
            <person name="Varghese N."/>
            <person name="Submissions Spin"/>
        </authorList>
    </citation>
    <scope>NUCLEOTIDE SEQUENCE [LARGE SCALE GENOMIC DNA]</scope>
    <source>
        <strain evidence="3">DSM 43909</strain>
    </source>
</reference>
<name>A0A1C4YRQ4_MICVI</name>
<accession>A0A1C4YRQ4</accession>
<dbReference type="Pfam" id="PF02036">
    <property type="entry name" value="SCP2"/>
    <property type="match status" value="1"/>
</dbReference>
<evidence type="ECO:0000313" key="3">
    <source>
        <dbReference type="Proteomes" id="UP000198242"/>
    </source>
</evidence>
<dbReference type="InterPro" id="IPR003033">
    <property type="entry name" value="SCP2_sterol-bd_dom"/>
</dbReference>
<protein>
    <submittedName>
        <fullName evidence="2">SCP-2 sterol transfer family protein</fullName>
    </submittedName>
</protein>
<dbReference type="Gene3D" id="3.30.1050.10">
    <property type="entry name" value="SCP2 sterol-binding domain"/>
    <property type="match status" value="1"/>
</dbReference>
<evidence type="ECO:0000313" key="2">
    <source>
        <dbReference type="EMBL" id="SCF23368.1"/>
    </source>
</evidence>
<dbReference type="SUPFAM" id="SSF55718">
    <property type="entry name" value="SCP-like"/>
    <property type="match status" value="1"/>
</dbReference>
<dbReference type="EMBL" id="LT607411">
    <property type="protein sequence ID" value="SCF23368.1"/>
    <property type="molecule type" value="Genomic_DNA"/>
</dbReference>
<dbReference type="RefSeq" id="WP_089008081.1">
    <property type="nucleotide sequence ID" value="NZ_LT607411.1"/>
</dbReference>
<feature type="domain" description="SCP2" evidence="1">
    <location>
        <begin position="14"/>
        <end position="105"/>
    </location>
</feature>
<evidence type="ECO:0000259" key="1">
    <source>
        <dbReference type="Pfam" id="PF02036"/>
    </source>
</evidence>
<organism evidence="2 3">
    <name type="scientific">Micromonospora viridifaciens</name>
    <dbReference type="NCBI Taxonomy" id="1881"/>
    <lineage>
        <taxon>Bacteria</taxon>
        <taxon>Bacillati</taxon>
        <taxon>Actinomycetota</taxon>
        <taxon>Actinomycetes</taxon>
        <taxon>Micromonosporales</taxon>
        <taxon>Micromonosporaceae</taxon>
        <taxon>Micromonospora</taxon>
    </lineage>
</organism>
<dbReference type="OrthoDB" id="3403150at2"/>
<dbReference type="AlphaFoldDB" id="A0A1C4YRQ4"/>
<proteinExistence type="predicted"/>
<dbReference type="Proteomes" id="UP000198242">
    <property type="component" value="Chromosome I"/>
</dbReference>
<gene>
    <name evidence="2" type="ORF">GA0074695_4602</name>
</gene>
<keyword evidence="3" id="KW-1185">Reference proteome</keyword>